<name>A0ABY5G457_VIBPE</name>
<dbReference type="RefSeq" id="WP_255230679.1">
    <property type="nucleotide sequence ID" value="NZ_CP090614.1"/>
</dbReference>
<dbReference type="NCBIfam" id="NF012211">
    <property type="entry name" value="tand_rpt_95"/>
    <property type="match status" value="5"/>
</dbReference>
<dbReference type="Gene3D" id="2.60.40.3440">
    <property type="match status" value="5"/>
</dbReference>
<feature type="region of interest" description="Disordered" evidence="1">
    <location>
        <begin position="6697"/>
        <end position="6743"/>
    </location>
</feature>
<dbReference type="EMBL" id="CP090614">
    <property type="protein sequence ID" value="UTT84725.1"/>
    <property type="molecule type" value="Genomic_DNA"/>
</dbReference>
<dbReference type="Proteomes" id="UP001059120">
    <property type="component" value="Chromosome 1"/>
</dbReference>
<feature type="domain" description="Cadherin" evidence="2">
    <location>
        <begin position="175"/>
        <end position="255"/>
    </location>
</feature>
<dbReference type="Pfam" id="PF17963">
    <property type="entry name" value="Big_9"/>
    <property type="match status" value="5"/>
</dbReference>
<feature type="compositionally biased region" description="Polar residues" evidence="1">
    <location>
        <begin position="498"/>
        <end position="509"/>
    </location>
</feature>
<gene>
    <name evidence="3" type="ORF">LZI70_00005</name>
</gene>
<feature type="region of interest" description="Disordered" evidence="1">
    <location>
        <begin position="451"/>
        <end position="509"/>
    </location>
</feature>
<dbReference type="InterPro" id="IPR006626">
    <property type="entry name" value="PbH1"/>
</dbReference>
<dbReference type="SMART" id="SM00112">
    <property type="entry name" value="CA"/>
    <property type="match status" value="4"/>
</dbReference>
<evidence type="ECO:0000313" key="3">
    <source>
        <dbReference type="EMBL" id="UTT84725.1"/>
    </source>
</evidence>
<feature type="region of interest" description="Disordered" evidence="1">
    <location>
        <begin position="251"/>
        <end position="322"/>
    </location>
</feature>
<protein>
    <submittedName>
        <fullName evidence="3">Ig-like domain-containing protein</fullName>
    </submittedName>
</protein>
<feature type="domain" description="Cadherin" evidence="2">
    <location>
        <begin position="463"/>
        <end position="555"/>
    </location>
</feature>
<dbReference type="PROSITE" id="PS50268">
    <property type="entry name" value="CADHERIN_2"/>
    <property type="match status" value="4"/>
</dbReference>
<keyword evidence="4" id="KW-1185">Reference proteome</keyword>
<feature type="compositionally biased region" description="Polar residues" evidence="1">
    <location>
        <begin position="400"/>
        <end position="422"/>
    </location>
</feature>
<evidence type="ECO:0000259" key="2">
    <source>
        <dbReference type="PROSITE" id="PS50268"/>
    </source>
</evidence>
<feature type="compositionally biased region" description="Polar residues" evidence="1">
    <location>
        <begin position="577"/>
        <end position="610"/>
    </location>
</feature>
<feature type="compositionally biased region" description="Basic and acidic residues" evidence="1">
    <location>
        <begin position="6716"/>
        <end position="6729"/>
    </location>
</feature>
<feature type="compositionally biased region" description="Low complexity" evidence="1">
    <location>
        <begin position="278"/>
        <end position="294"/>
    </location>
</feature>
<feature type="compositionally biased region" description="Polar residues" evidence="1">
    <location>
        <begin position="295"/>
        <end position="322"/>
    </location>
</feature>
<evidence type="ECO:0000256" key="1">
    <source>
        <dbReference type="SAM" id="MobiDB-lite"/>
    </source>
</evidence>
<reference evidence="3" key="1">
    <citation type="submission" date="2022-01" db="EMBL/GenBank/DDBJ databases">
        <title>Alginate degradation mechanism of Vibrio pelagius WXL662.</title>
        <authorList>
            <person name="He X."/>
        </authorList>
    </citation>
    <scope>NUCLEOTIDE SEQUENCE</scope>
    <source>
        <strain evidence="3">WXL662</strain>
    </source>
</reference>
<accession>A0ABY5G457</accession>
<dbReference type="Pfam" id="PF20579">
    <property type="entry name" value="LapA"/>
    <property type="match status" value="54"/>
</dbReference>
<feature type="domain" description="Cadherin" evidence="2">
    <location>
        <begin position="363"/>
        <end position="455"/>
    </location>
</feature>
<feature type="compositionally biased region" description="Polar residues" evidence="1">
    <location>
        <begin position="377"/>
        <end position="393"/>
    </location>
</feature>
<evidence type="ECO:0000313" key="4">
    <source>
        <dbReference type="Proteomes" id="UP001059120"/>
    </source>
</evidence>
<proteinExistence type="predicted"/>
<organism evidence="3 4">
    <name type="scientific">Vibrio pelagius</name>
    <dbReference type="NCBI Taxonomy" id="28169"/>
    <lineage>
        <taxon>Bacteria</taxon>
        <taxon>Pseudomonadati</taxon>
        <taxon>Pseudomonadota</taxon>
        <taxon>Gammaproteobacteria</taxon>
        <taxon>Vibrionales</taxon>
        <taxon>Vibrionaceae</taxon>
        <taxon>Vibrio</taxon>
    </lineage>
</organism>
<feature type="region of interest" description="Disordered" evidence="1">
    <location>
        <begin position="353"/>
        <end position="422"/>
    </location>
</feature>
<dbReference type="InterPro" id="IPR046779">
    <property type="entry name" value="LapA_adhesin_dom"/>
</dbReference>
<feature type="domain" description="Cadherin" evidence="2">
    <location>
        <begin position="263"/>
        <end position="355"/>
    </location>
</feature>
<dbReference type="SMART" id="SM00710">
    <property type="entry name" value="PbH1"/>
    <property type="match status" value="26"/>
</dbReference>
<feature type="region of interest" description="Disordered" evidence="1">
    <location>
        <begin position="551"/>
        <end position="610"/>
    </location>
</feature>
<sequence>MDMTILNLVSVLGAGQRIVIGLDGNVRVLEAGEALRAGDLILESQNNEVVDPNLSVKRFEGDGEIELDEDIANIFAALEEGADPTQLGDEFATAAGESGSSLVNSGTIERDGEETIPETEFVTSGFQSIGLSETQSLTLLEAFRSFTSENSTPNFTNPDGSLSGDTLSISTDEDTLVSGQLEATDADGDSVTFSEGQSPSNGQLALSADGSWTYTPNADYNGSDSFTVIVSDGQGGTDTITVNVDVTPVNDAPTLVDSNGDPLGDSVSVSTDEDTPVSGSLSASDSDNDSLSFSKGSDPSNGSVTVDENGNWTYTPNEDYNGSDSFTVIVSDGQGGTDTLTVNVGVTPVNDAPTLVDSNGKPLGDSIAVTTDEDTPVSGSLSASDGDNDSLSFSKGGDPTNGSVTVDENGNWTYTPNEDYNGSDSFTVIVSDGQGGTDTLTVNVGVTPVNDAPTLVDSNGDPLGDSVAVTTDEDTPVSGSLSASDEDNDSLSFLKGSDPTNGSVTVDENGNWTYTPNEDYNGSDSFTVIVSDGQGGTDTLTVNVGVTPVNDAPTLVDSNGDPLGDSVAVTTDEDTPVSGSLSASDGDNDSLSFSKGSDPSNGSVTVDENGNWTYTPNADYNGSDSFTVIVSDGQGGTDTLTVNVGVTPVIDDTTVSLTATDTVAEGGTIIYTATLTNPAEGTVTVRLSNGQTITIADGQTVGTVDVTANNDVYEDNDGASVTIDSATGGNFENLVVDPESADTSVTDVDDDTTAHLTASETVAEGGEITYTVTLRDADNNPVDAKEAVTVTVTLPDGTTTDVEIGADSSSNSVTFTVENDIYDIDSVSGSITGISGGASFEKLEYNGDAQSTGVTDTGSIDTVKVDLSADVLSIAEGVDGDNQPNQITYTATLSGGVAKNDITVTLANDEVITIKAGETSGSVSVNVQGDDVYKDGETIENSIKEVSEGSANPQLENLEVADNTDVSVTVEDTIDTVTAHLTASETVAEGGEITYTVTLRDADNNPVDAKEAVTVTVTLPDGTTTDVEIGADSSSNSVTFTVENDIYDIDSVSGSITGISGGASFEKLEYNGDAQSTGVTDTGSIDTVKVDLSADVLSIAEGVDGDNQPNQITYTATLSGGVAKNDITVTLANDEVITIKAGETSGSVSVNVQGDDVYKDGETIENSIKEVSEGSANPQLENLEVADNTDVSVTVEDTIDTVTAHLTASETVAEGGEITYTVTLRDADNNPVDAKEAVTVTVTLPDGTTTDVEIGADSSSNSVTFTVENDIYDIDSVSGSITGISGGASFEKLEYNGDAQSTGVTDTGSIDTVKVDLSADVLSIAEGVDGDNQPNQITYTATLSGGVAKNDITVTLANDEVITIKAGETSGSVSVNVQGDDVYKDGETIENSIKEVSEGSANPQLENLEVADNTDVSVTVEDTIDTVTAHLTASETVAEGGEITYTVTLRDADNNPVDAKEAVTVTVTLPDGTTTDVEIGADSSSNSVTFTVENDIYDIDSVSGSITGISGGASFEKLEYNGDAQSTGVTDTGSIDTVKVDLSADVLSIAEGVDGDNQPNQITYTATLSGGVAKNDITVTLANDEVITIKAGETSGSVSVNVQGDDVYKDGETIENSIKEVSEGSANPQLENLEVADNTDVSVTVEDTIDTVTAHLTASETVAEGGEITYTVTLRDADNNPVDAKEAVTVTVTLPDGTTTDVEIGADSSSNSVTFTVENDIYDIDSVSGSITGISGGASFEKLEYNGDAQSTGVTDTGSIDTVKVDLSADVLSIAEGVDGDNQPNQITYTATLSGGVAKNDITVTLANDEVITIKAGETSGSVSVNVQGDDVYKDGETIENSIKEVSEGSANPQLENLEVADNTDVSVTVEDTIDTVTAHLTASETVAEGGEITYTVTLRDADNNPVDAKEAVTVTVTLPDGTTTDVEIGADSSSNSVTFTVENDIYDIDSVSGSITGISGGASFEKLEYNGDAQSTGVTDTGSIDTVKVDLSADVLSIAEGVDGDNQPNQITYTATLSGGVAKNDITVTLANDEVITIKAGETSGSVSVNVQGDDVYKDGETIENSIKEVSEGSANPQLENLEVADNTDVSVTVEDTIDTVTAHLTASETVAEGGEITYTVTLRDADNNPVDAKEAVTVTVTLPDGTTTDVEIGADSSSNSVTFTVENDIYDIDSVSGSITGISGGASFEKLEYNGDAQSTGVTDTGSIDTVKVDLSADVLSIAEGVDGDNQPNQITYTATLSGGVAKNDITVTLANDEVITIKAGETSGSVSVNVQGDDVYKDGETIENSIKEVSEGSANPQLENLEVADNTDVSVTVEDTIDTVTAHLTASETVAEGGEITYTVTLRDADNNPVDAKEAVTVTVTLPDGTTTDVEIGADSSSNSVTFTVENDIYDIDSVSGSITGISGGASFEKLEYNGDAQSTGVTDTGSIDTVKVDLSADVLSIAEGVDGDNQPNQITYTATLSGGVAKNDITVTLANDEVITIKAGETSGSVSVNVQGDDVYKDGETIENSIKEVSEGSANPQLENLEVADNTDVSVTVEDTIDTVTAHLTASETVAEGGEITYTVTLRDADNNPVDAKEAVTVTVTLPDGTTTDVEIGADSSSNSVTFTVENDIYDIDSVSGSITGISGGASFEKLEYNGDAQSTGVTDTGSIDTVKVDLSADVLSIAEGVDGDNQPNQITYTATLSGGVAKNDITVTLANDEVITIKAGETSGSVSVNVQGDDVYKDGETIENSIKEVSEGSANPQLENLEVADNTDVSVTVEDTIDTVTAHLTASETVAEGGEITYTVTLRDADNNPVDAKEAVTVTVTLPDGTTTDVEIGADSSSNSVTFTVENDIYDIDSVSGSITGISGGASFEKLEYNGDAQSTGVTDTGSIDTVKVDLSADVLSIAEGVDGDNQPNQITYTATLSGGVAKNDITVTLANDEVITIKAGETSGSVSVNVQGDDVYKDGETIENSIKEVSEGSANPQLENLEVADNTDVSVTVEDTIDTVTAHLTASETVAEGGEITYTVTLRDADNNPVDAKEAVTVTVTLPDGTTTDVEIGADSSSNSVTFTVENDIYDIDSVSGSITGISGGASFEKLEYNGDAQSTGVTDTGSIDTVKVDLSADVLSIAEGVDGDNQPNQITYTATLSGGVAKNDITVTLANDEVITIKAGETSGSVSVNVQGDDVYKDGETIENSIKEVSEGSANPQLENLEVADNTDVSVTVEDTIDTVTAHLTASETVAEGGEITYTVTLRDADNNPVDAKEAVTVTVTLPDGTTTDVEIGADSSSNSVTFTVENDIYDIDSVSGSITGISGGASFEKLEYNGDAQSTGVTDTGSIDTVKVDLSADVLSIAEGVDGDNQPNQITYTATLSGGVAKNDITVTLANDEVITIKAGETSGSVSVNVQGDDVYKDGETIENSIKEVSEGSANPQLENLEVADNTDVSVTVEDTIDTVTAHLTASETVAEGGEITYTVTLRDADNNPVDAKEAVTVTVTLPDGTTTDVEIGADSSSNSVTFTVENDIYDIDSVSGSITGISGGASFEKLEYNGDAQSTGVTDTGSIDTVKVDLSADVLSIAEGVDGDNQPNQITYTATLSGGVAKNDITVTLANDEVITIKAGETSGSVSVNVQGDDVYKDGETIENSIKEVSEGSANPQLENLEVADNTDVSVTVEDTIDTVTAHLTASETVAEGGEITYTVTLRDADNNPVDAKEAVTVTVTLPDGTTTDVEIGADSSSNSVTFTVENDIYDIDSVSGSITGISGGASFEKLEYNGDAQSTGVTDTGSIDTVKVDLSADVLSIAEGVDGDNQPNQITYTATLSGGVAKNDITVTLANDEVITIKAGETSGSVSVNVQGDDVYKDGETIENSIKEVSEGSANPQLENLEVADNTDVSVTVEDTIDTVTAHLTASETVAEGGEITYTVTLRDADNNPVDAKEAVTVTVTLPDGTTTDVEIGADSSSNSVTFTVENDIYDIDSVSGSITGISGGASFEKLEYNGDAQSTGVTDTGSIDTVKVDLSADVLSIAEGVDGDNQPNQITYTATLSGGVAKNDITVTLANDEVITIKAGETSGSVSVNVQGDDVYKDGETIENSIKEVSEGSANPQLENLEVADNTDVSVTVEDTIDTVTAHLTASETVAEGGEITYTVTLRDADNNPVDAKEAVTVTVTLPDGTTTDVEIGADSSSNSVTFTVENDIYDIDSVSGSITGISGGASFEKLEYNGDAQSTGVTDTGSIDTVKVDLSADVLSIAEGVDGDNQPNQITYTATLSGGVAKNDITVTLANDEVITIKAGETSGSVSVNVQGDDVYKDGETIENSIKEVSEGSANPQLENLEVADNTDVSVTVEDTIDTVTAHLTASETVAEGGEITYTVTLRDADNNPVDAKEAVTVTVTLPDGTTTDVEIGADSSSNSVTFTVENDIYDIDSVSGSITGISGGASFEKLEYNGDAQSTGVTDTGSIDTVKVDLSADVLSIAEGVDGDNQPNQITYTATLSGGVAKNDITVTLANDEVITIKAGETSGSVSVNVQGDDVYKDGETIENSIKEVSEGSANPQLENLEVADNTDVSVTVEDTIDTVTAHLTASETVAEGGEITYTVTLRDADNNPVDAKEAVTVTVTLPDGTTTDVEIGADSSSNSVTFTVENDIYDIDSVSGSITGISGGASFEKLEYNGDTTAAGVTDTGSIDTVKVDLSADVLSIAEGVDGDNQPNQITYTATLSGGVAKNDITVTLANDEVITIKAGETSGSVSVNVQGDDVYKDGETIENSIKEVSEGSANPQLENLEVADNTDVSVTVEDTIDTVTAHLTASETVAEGGEITYTVTLRDADNNPVDAKEAVTVTVTLPDGTTTDVEIGADSSSNSVTFTVENDIYDIDSVSGSITGISGGASFEKLEYNGDAQSTGVTDTGSIDTVKVDLSADVLSIAEGVDGDNQPNQITYTATLSGGVAKNDITVTLANDEVITIKAGETSGSVSVNVQGDDVYKDGETIENSIKEVSEGSANPQLENLEVADNTDVSVTVEDTIDTVTAHLTASETVAEGGEITYTVTLRDADNNPVDAKEAVTVTVTLPDGTTTDVEIGADSSSNSVTFTVENDIYDIDSVSGSITGISGGASFEKLEYNGDAQSTGVTDTGSIDTVKVDLSADVLSIAEGVDGDNQPNQITYTATLSGGVAKNDITVTLANDEVITIKAGETSGSVSVNVQGDDVYKDGETIENSIKEVSEGSANPQLENLEVADNTDVSVTVEDTIDTVTAHLTASETVAEGGEITYTVTLRDADNNPVDAKEAVTVTVTLPDGTTTDVEIGADSSSNSVTFTVENDIYDIDSVSGSITGISGGASFEKLEYNGDAQSTGVTDTGSIDTVKVDLSADVLSIAEGVDGDNQPNQITYTATLSGGVAKNDITVTLANDEVITIKAGETSGSVSVNVQGDDVYKDGETIENSIKEVSEGSANPQLENLEVADNTDVSVTVEDTIDTVTAHLTASETVAEGGEITYTVTLRDADNNPVDAKEAVTVTVTLPDGTTTDVEIGADSSSNSVTFTVENDIYDIDSVSGSITGISGGASFEKLEYNGDAQSTGVTDTGSIDTVKVDLSADVLSIAEGVDGDNQPNQITYTATLSGGVAKNDITVTLANDEVITIKAGETSGSVSVNVQGDDVYKDGETIENSIKEVSEGSANPQLENLEVADNTDVSVTVEDTIDTVTAHLTASETVAEGGEITYTVTLRDADNNPVDAKEAVTVTVTLPDGTTTDVEIGADSSSNSVTFTVENDIYDIDSVSGSITGISGGASFEKLEYNGDAQSTGVTDTGSIDTVKVDLSADVLSIAEGVDGDNQPNQITYTATLSGGVAKNDITVTLANDEVITIKAGETSGSVSVNVQGDDVYKDGETIENSIKEVSEGSANPQLENLEVADNTDVSVTVEDTIDTVTAHLTASETVAEGGEITYTVTLRDADNNPVDAKEAVTVTVTLPDGTTTDVEIGADSSSNSVTFTVENDIYDIDSVSGSITGISGGASFEKLEYNGDAQSTGVTDTGSIDTVKVDLSADVLSIAEGVDGDNQPNQITYTATLSGGVAKNDITVTLANDEVITIKAGETSGSVSVNVQGDDVYKDGETIENSIKEVSEGSANPQLENLEVADNTDVSVTVEDTIDTVTAHLTASETVAEGGEITYTVTLRDADNNPVDAKEAVTVTVTLPDGTTTDVEIGADSSSNSVTFTVENDIYDIDSVSGSITGISGGASFEKLEYNGDAQSTGVTDTGSIDTVKVDLSADVLSIAEGVDGDNQPNQITYTATLSGGVAKNDITVTLANDEVITIKAGETSGSVSVNVQGDDVYKDGETIENSIKEVSEGSANPQLENLEVADNTDVSVTVEDTIDTVTAHLTASETVAEGGEITYTVTLRDADNNPVDAKEAVTVTVTLPDGTTTDVEIGADSSSNSVTFTVENDIYDIDSVSGSITGISGGASFEKLEYNGDAQSTGVTDTGSIDTVKVDLSADVLSIAEGVDGDNQPNQITYTATLSGGVAKNDITVTLANDEVITIKAGETSGSVSVNVQGDDVYKDGETIENSIKEVSEGSANPQLENLEVADNTDVSVTVEDTIDTVTAHLTASETVAEGGEITYTVTLRDADNNPVDAKEAVTVTVTLPDGTTTDVEIGADSSSNSVTFTVENDIYDIDSVSGSITGISGGASFEKTGVQRRCPKHGRDGHGQLRSGGQHRRERDGRRHDRYGDGAPNGIRDGSGRW</sequence>
<dbReference type="InterPro" id="IPR002126">
    <property type="entry name" value="Cadherin-like_dom"/>
</dbReference>